<dbReference type="InterPro" id="IPR021109">
    <property type="entry name" value="Peptidase_aspartic_dom_sf"/>
</dbReference>
<name>A0A131ZWF6_SARSC</name>
<organism evidence="2 3">
    <name type="scientific">Sarcoptes scabiei</name>
    <name type="common">Itch mite</name>
    <name type="synonym">Acarus scabiei</name>
    <dbReference type="NCBI Taxonomy" id="52283"/>
    <lineage>
        <taxon>Eukaryota</taxon>
        <taxon>Metazoa</taxon>
        <taxon>Ecdysozoa</taxon>
        <taxon>Arthropoda</taxon>
        <taxon>Chelicerata</taxon>
        <taxon>Arachnida</taxon>
        <taxon>Acari</taxon>
        <taxon>Acariformes</taxon>
        <taxon>Sarcoptiformes</taxon>
        <taxon>Astigmata</taxon>
        <taxon>Psoroptidia</taxon>
        <taxon>Sarcoptoidea</taxon>
        <taxon>Sarcoptidae</taxon>
        <taxon>Sarcoptinae</taxon>
        <taxon>Sarcoptes</taxon>
    </lineage>
</organism>
<evidence type="ECO:0000313" key="3">
    <source>
        <dbReference type="Proteomes" id="UP000616769"/>
    </source>
</evidence>
<evidence type="ECO:0000256" key="1">
    <source>
        <dbReference type="SAM" id="MobiDB-lite"/>
    </source>
</evidence>
<dbReference type="EMBL" id="JXLN01003532">
    <property type="protein sequence ID" value="KPM02987.1"/>
    <property type="molecule type" value="Genomic_DNA"/>
</dbReference>
<dbReference type="VEuPathDB" id="VectorBase:SSCA004959"/>
<dbReference type="PROSITE" id="PS00141">
    <property type="entry name" value="ASP_PROTEASE"/>
    <property type="match status" value="1"/>
</dbReference>
<dbReference type="InterPro" id="IPR001969">
    <property type="entry name" value="Aspartic_peptidase_AS"/>
</dbReference>
<dbReference type="Pfam" id="PF13650">
    <property type="entry name" value="Asp_protease_2"/>
    <property type="match status" value="1"/>
</dbReference>
<dbReference type="SUPFAM" id="SSF50630">
    <property type="entry name" value="Acid proteases"/>
    <property type="match status" value="1"/>
</dbReference>
<dbReference type="GO" id="GO:0006508">
    <property type="term" value="P:proteolysis"/>
    <property type="evidence" value="ECO:0007669"/>
    <property type="project" value="InterPro"/>
</dbReference>
<evidence type="ECO:0008006" key="4">
    <source>
        <dbReference type="Google" id="ProtNLM"/>
    </source>
</evidence>
<dbReference type="AlphaFoldDB" id="A0A131ZWF6"/>
<feature type="region of interest" description="Disordered" evidence="1">
    <location>
        <begin position="135"/>
        <end position="196"/>
    </location>
</feature>
<proteinExistence type="predicted"/>
<gene>
    <name evidence="2" type="ORF">QR98_0014140</name>
</gene>
<dbReference type="Proteomes" id="UP000616769">
    <property type="component" value="Unassembled WGS sequence"/>
</dbReference>
<dbReference type="Gene3D" id="2.40.70.10">
    <property type="entry name" value="Acid Proteases"/>
    <property type="match status" value="1"/>
</dbReference>
<feature type="region of interest" description="Disordered" evidence="1">
    <location>
        <begin position="1"/>
        <end position="22"/>
    </location>
</feature>
<evidence type="ECO:0000313" key="2">
    <source>
        <dbReference type="EMBL" id="KPM02987.1"/>
    </source>
</evidence>
<protein>
    <recommendedName>
        <fullName evidence="4">Peptidase A2 domain-containing protein</fullName>
    </recommendedName>
</protein>
<dbReference type="OrthoDB" id="6508513at2759"/>
<comment type="caution">
    <text evidence="2">The sequence shown here is derived from an EMBL/GenBank/DDBJ whole genome shotgun (WGS) entry which is preliminary data.</text>
</comment>
<dbReference type="GO" id="GO:0004190">
    <property type="term" value="F:aspartic-type endopeptidase activity"/>
    <property type="evidence" value="ECO:0007669"/>
    <property type="project" value="InterPro"/>
</dbReference>
<sequence length="196" mass="21458">MNGYPSYEPEESINEQPNVNNIKHGEDDAFEVNVEVDGKPLTLIVDTGADVNVLSFDIAKHLGLKIMKLKEVFKFSTVGSQRIAKLVVEPTMKLGKTSKKTLFYLVEEENQRILARDNIKALGIQIDPQGITLLPEDSTKMGTTSGEIDKHDTLAKQLKAPSGPEITSKRSESESTPTEGSAQGRRGVREGGKTYG</sequence>
<feature type="compositionally biased region" description="Basic and acidic residues" evidence="1">
    <location>
        <begin position="187"/>
        <end position="196"/>
    </location>
</feature>
<reference evidence="2 3" key="1">
    <citation type="journal article" date="2015" name="Parasit. Vectors">
        <title>Draft genome of the scabies mite.</title>
        <authorList>
            <person name="Rider S.D.Jr."/>
            <person name="Morgan M.S."/>
            <person name="Arlian L.G."/>
        </authorList>
    </citation>
    <scope>NUCLEOTIDE SEQUENCE [LARGE SCALE GENOMIC DNA]</scope>
    <source>
        <strain evidence="2">Arlian Lab</strain>
    </source>
</reference>
<accession>A0A131ZWF6</accession>
<dbReference type="CDD" id="cd00303">
    <property type="entry name" value="retropepsin_like"/>
    <property type="match status" value="1"/>
</dbReference>